<comment type="caution">
    <text evidence="7">The sequence shown here is derived from an EMBL/GenBank/DDBJ whole genome shotgun (WGS) entry which is preliminary data.</text>
</comment>
<dbReference type="SUPFAM" id="SSF48498">
    <property type="entry name" value="Tetracyclin repressor-like, C-terminal domain"/>
    <property type="match status" value="1"/>
</dbReference>
<dbReference type="PANTHER" id="PTHR30055:SF234">
    <property type="entry name" value="HTH-TYPE TRANSCRIPTIONAL REGULATOR BETI"/>
    <property type="match status" value="1"/>
</dbReference>
<proteinExistence type="predicted"/>
<accession>A0ABU7L3C7</accession>
<keyword evidence="3" id="KW-0804">Transcription</keyword>
<dbReference type="InterPro" id="IPR023772">
    <property type="entry name" value="DNA-bd_HTH_TetR-type_CS"/>
</dbReference>
<dbReference type="RefSeq" id="WP_330131366.1">
    <property type="nucleotide sequence ID" value="NZ_JAUTXY010000001.1"/>
</dbReference>
<evidence type="ECO:0000256" key="1">
    <source>
        <dbReference type="ARBA" id="ARBA00023015"/>
    </source>
</evidence>
<gene>
    <name evidence="7" type="ORF">Q7514_00725</name>
</gene>
<dbReference type="PRINTS" id="PR00455">
    <property type="entry name" value="HTHTETR"/>
</dbReference>
<reference evidence="7 8" key="1">
    <citation type="submission" date="2023-07" db="EMBL/GenBank/DDBJ databases">
        <authorList>
            <person name="Girao M."/>
            <person name="Carvalho M.F."/>
        </authorList>
    </citation>
    <scope>NUCLEOTIDE SEQUENCE [LARGE SCALE GENOMIC DNA]</scope>
    <source>
        <strain evidence="7 8">YIM65754</strain>
    </source>
</reference>
<name>A0ABU7L3C7_9NOCA</name>
<feature type="region of interest" description="Disordered" evidence="5">
    <location>
        <begin position="1"/>
        <end position="27"/>
    </location>
</feature>
<dbReference type="Pfam" id="PF00440">
    <property type="entry name" value="TetR_N"/>
    <property type="match status" value="1"/>
</dbReference>
<dbReference type="InterPro" id="IPR036271">
    <property type="entry name" value="Tet_transcr_reg_TetR-rel_C_sf"/>
</dbReference>
<dbReference type="Gene3D" id="1.10.10.60">
    <property type="entry name" value="Homeodomain-like"/>
    <property type="match status" value="1"/>
</dbReference>
<feature type="DNA-binding region" description="H-T-H motif" evidence="4">
    <location>
        <begin position="51"/>
        <end position="70"/>
    </location>
</feature>
<evidence type="ECO:0000256" key="2">
    <source>
        <dbReference type="ARBA" id="ARBA00023125"/>
    </source>
</evidence>
<organism evidence="7 8">
    <name type="scientific">Rhodococcus artemisiae</name>
    <dbReference type="NCBI Taxonomy" id="714159"/>
    <lineage>
        <taxon>Bacteria</taxon>
        <taxon>Bacillati</taxon>
        <taxon>Actinomycetota</taxon>
        <taxon>Actinomycetes</taxon>
        <taxon>Mycobacteriales</taxon>
        <taxon>Nocardiaceae</taxon>
        <taxon>Rhodococcus</taxon>
    </lineage>
</organism>
<evidence type="ECO:0000313" key="8">
    <source>
        <dbReference type="Proteomes" id="UP001336020"/>
    </source>
</evidence>
<evidence type="ECO:0000256" key="5">
    <source>
        <dbReference type="SAM" id="MobiDB-lite"/>
    </source>
</evidence>
<dbReference type="PROSITE" id="PS50977">
    <property type="entry name" value="HTH_TETR_2"/>
    <property type="match status" value="1"/>
</dbReference>
<evidence type="ECO:0000256" key="3">
    <source>
        <dbReference type="ARBA" id="ARBA00023163"/>
    </source>
</evidence>
<evidence type="ECO:0000256" key="4">
    <source>
        <dbReference type="PROSITE-ProRule" id="PRU00335"/>
    </source>
</evidence>
<dbReference type="EMBL" id="JAUTXY010000001">
    <property type="protein sequence ID" value="MEE2056051.1"/>
    <property type="molecule type" value="Genomic_DNA"/>
</dbReference>
<dbReference type="PANTHER" id="PTHR30055">
    <property type="entry name" value="HTH-TYPE TRANSCRIPTIONAL REGULATOR RUTR"/>
    <property type="match status" value="1"/>
</dbReference>
<keyword evidence="2 4" id="KW-0238">DNA-binding</keyword>
<dbReference type="SUPFAM" id="SSF46689">
    <property type="entry name" value="Homeodomain-like"/>
    <property type="match status" value="1"/>
</dbReference>
<keyword evidence="8" id="KW-1185">Reference proteome</keyword>
<dbReference type="Gene3D" id="1.10.357.10">
    <property type="entry name" value="Tetracycline Repressor, domain 2"/>
    <property type="match status" value="1"/>
</dbReference>
<dbReference type="InterPro" id="IPR001647">
    <property type="entry name" value="HTH_TetR"/>
</dbReference>
<protein>
    <submittedName>
        <fullName evidence="7">Helix-turn-helix domain-containing protein</fullName>
    </submittedName>
</protein>
<evidence type="ECO:0000313" key="7">
    <source>
        <dbReference type="EMBL" id="MEE2056051.1"/>
    </source>
</evidence>
<dbReference type="Proteomes" id="UP001336020">
    <property type="component" value="Unassembled WGS sequence"/>
</dbReference>
<dbReference type="InterPro" id="IPR009057">
    <property type="entry name" value="Homeodomain-like_sf"/>
</dbReference>
<evidence type="ECO:0000259" key="6">
    <source>
        <dbReference type="PROSITE" id="PS50977"/>
    </source>
</evidence>
<dbReference type="PROSITE" id="PS01081">
    <property type="entry name" value="HTH_TETR_1"/>
    <property type="match status" value="1"/>
</dbReference>
<feature type="domain" description="HTH tetR-type" evidence="6">
    <location>
        <begin position="28"/>
        <end position="88"/>
    </location>
</feature>
<keyword evidence="1" id="KW-0805">Transcription regulation</keyword>
<sequence>MTPVRNDIFGDEASSQHPVGPDSERAGDSIEDKILDAARSCLLDFGLRRTTLAEIARRAGVSRPTVYRRWPDTDSVLADLLTREIRAALPDTRGVGPTRPLLVSAVVAAAHDIGTHPIFEKVLRTDPEVFITYIVDRLGTSQRVILDILVTAIEQGQNDGSIRAGNPQTLAAFILLTAQSTVQSVRMISEVVDHRALLDELGQAIDSYLAPTERH</sequence>
<dbReference type="InterPro" id="IPR050109">
    <property type="entry name" value="HTH-type_TetR-like_transc_reg"/>
</dbReference>